<evidence type="ECO:0000313" key="3">
    <source>
        <dbReference type="EMBL" id="ADW16760.1"/>
    </source>
</evidence>
<dbReference type="AlphaFoldDB" id="A0A7U3YJX7"/>
<dbReference type="InterPro" id="IPR038765">
    <property type="entry name" value="Papain-like_cys_pep_sf"/>
</dbReference>
<proteinExistence type="inferred from homology"/>
<dbReference type="InterPro" id="IPR011050">
    <property type="entry name" value="Pectin_lyase_fold/virulence"/>
</dbReference>
<dbReference type="PROSITE" id="PS51208">
    <property type="entry name" value="AUTOTRANSPORTER"/>
    <property type="match status" value="1"/>
</dbReference>
<name>A0A7U3YJX7_DESPD</name>
<dbReference type="InterPro" id="IPR036709">
    <property type="entry name" value="Autotransporte_beta_dom_sf"/>
</dbReference>
<dbReference type="SUPFAM" id="SSF54001">
    <property type="entry name" value="Cysteine proteinases"/>
    <property type="match status" value="1"/>
</dbReference>
<dbReference type="Pfam" id="PF03797">
    <property type="entry name" value="Autotransporter"/>
    <property type="match status" value="1"/>
</dbReference>
<dbReference type="Gene3D" id="3.90.70.10">
    <property type="entry name" value="Cysteine proteinases"/>
    <property type="match status" value="1"/>
</dbReference>
<dbReference type="CDD" id="cd02248">
    <property type="entry name" value="Peptidase_C1A"/>
    <property type="match status" value="1"/>
</dbReference>
<dbReference type="InterPro" id="IPR039417">
    <property type="entry name" value="Peptidase_C1A_papain-like"/>
</dbReference>
<dbReference type="SMART" id="SM00645">
    <property type="entry name" value="Pept_C1"/>
    <property type="match status" value="1"/>
</dbReference>
<dbReference type="KEGG" id="dpr:Despr_0584"/>
<protein>
    <submittedName>
        <fullName evidence="3">Outer membrane autotransporter barrel domain protein</fullName>
    </submittedName>
</protein>
<dbReference type="GO" id="GO:0008234">
    <property type="term" value="F:cysteine-type peptidase activity"/>
    <property type="evidence" value="ECO:0007669"/>
    <property type="project" value="InterPro"/>
</dbReference>
<dbReference type="RefSeq" id="WP_015723305.1">
    <property type="nucleotide sequence ID" value="NC_014972.1"/>
</dbReference>
<dbReference type="PANTHER" id="PTHR12411">
    <property type="entry name" value="CYSTEINE PROTEASE FAMILY C1-RELATED"/>
    <property type="match status" value="1"/>
</dbReference>
<dbReference type="InterPro" id="IPR000169">
    <property type="entry name" value="Pept_cys_AS"/>
</dbReference>
<dbReference type="SMART" id="SM00869">
    <property type="entry name" value="Autotransporter"/>
    <property type="match status" value="1"/>
</dbReference>
<keyword evidence="4" id="KW-1185">Reference proteome</keyword>
<evidence type="ECO:0000313" key="4">
    <source>
        <dbReference type="Proteomes" id="UP000006365"/>
    </source>
</evidence>
<evidence type="ECO:0000256" key="1">
    <source>
        <dbReference type="ARBA" id="ARBA00008455"/>
    </source>
</evidence>
<dbReference type="GO" id="GO:0006508">
    <property type="term" value="P:proteolysis"/>
    <property type="evidence" value="ECO:0007669"/>
    <property type="project" value="InterPro"/>
</dbReference>
<dbReference type="SUPFAM" id="SSF103515">
    <property type="entry name" value="Autotransporter"/>
    <property type="match status" value="1"/>
</dbReference>
<feature type="domain" description="Autotransporter" evidence="2">
    <location>
        <begin position="778"/>
        <end position="1060"/>
    </location>
</feature>
<dbReference type="Gene3D" id="2.40.128.130">
    <property type="entry name" value="Autotransporter beta-domain"/>
    <property type="match status" value="1"/>
</dbReference>
<sequence>MLPAVQAAAALPAAFDLRDIDGHSFIGGVRDQGNCGSCYAFGAVAAAESTWNRAHGLYDEQAIDLSEAFMVWSLGPLYEGMDGCNGGNILDPMNAVVEYGVPVEKVFPYPLQDDQWTVIEPAIGQHWDAPRHLLLDWYPIPPNDIETVKRVLHSIGAIRASVLVEDDFQRYSSGIFSNDYTAIDYIIPYYSSSNHAVSLVGWNDAPGPEGMGSWILRNSWNDYWGEDGYMRISYMSAGVNLKNSYLIAVPWSGESVELENDGRLTARPWSAGGTLNAYGVDLWGGAASSVTNRGTILAEADGGEALTTARGVYLWGGPEGWVTNSGEIAAVAASATNQAIAHGITLQGGLVDNAGRISAEAGSEAKQALAFGVWAANGGNPLTVRNSGTITASTNDGVLNSAYGIWGDSRAGITVSNSGIIEAFGQEWAVGALLSNGPVLLDNSGTVAASADPDTGVAVGILTTNPGTIVNSGTVRGQTFSINAWDDTQLVLRTGSDLIGSVLLEGRADQVRLAGSGREDERFAGVETLIMAGWDWTLAGDSTFGSIRVVGGRLGIDGVVHGNTTVHAGGTLAGSGTVVGEVVSSGRVAPGRSIGHLTIDGDFRQNANGLLAIEIGRDSADLLTVTGTASLDGTLRVLPDGYAAGGYYTFLDAGALDGSFTLAQGAAVLDVDLVPLGSDGLALEVSRNRYADLSTPGNHGIAANLDMVRSTAADDFADVLDRLDLAMTSDDMNASLAQMTPRIHGLATVLALDDGQAGLDSVRRRMERFAPTEDRARDNGRSTTVWMEAPGRHGRYDADGNSFGARSHSFGMLLGLERTTVHGLTVGMTGGITKSRYQSDSGGDEGENASLQGYLYGFWRDPQTMDGWRWGGAIGTGVIDLEGDRHLSFAGRQSHSDHDAHLLAGTLLGGYDWRFGNWILGPTLGLNWVALDEEGFAESGAGSADLIMRSRESDSLQGVVGGRIAHPFSWQELVLEPEVRLQWVHEFSRQTDDLESRLAGGGDFFVTPGRDLAANGLIMGAALRTRFSETMFTHLGYACTLRDQGGETDHALSLQLGWRF</sequence>
<comment type="similarity">
    <text evidence="1">Belongs to the peptidase C1 family.</text>
</comment>
<dbReference type="InterPro" id="IPR000668">
    <property type="entry name" value="Peptidase_C1A_C"/>
</dbReference>
<dbReference type="InterPro" id="IPR013128">
    <property type="entry name" value="Peptidase_C1A"/>
</dbReference>
<reference evidence="3 4" key="1">
    <citation type="journal article" date="2011" name="Stand. Genomic Sci.">
        <title>Complete genome sequence of Desulfobulbus propionicus type strain (1pr3).</title>
        <authorList>
            <person name="Pagani I."/>
            <person name="Lapidus A."/>
            <person name="Nolan M."/>
            <person name="Lucas S."/>
            <person name="Hammon N."/>
            <person name="Deshpande S."/>
            <person name="Cheng J.F."/>
            <person name="Chertkov O."/>
            <person name="Davenport K."/>
            <person name="Tapia R."/>
            <person name="Han C."/>
            <person name="Goodwin L."/>
            <person name="Pitluck S."/>
            <person name="Liolios K."/>
            <person name="Mavromatis K."/>
            <person name="Ivanova N."/>
            <person name="Mikhailova N."/>
            <person name="Pati A."/>
            <person name="Chen A."/>
            <person name="Palaniappan K."/>
            <person name="Land M."/>
            <person name="Hauser L."/>
            <person name="Chang Y.J."/>
            <person name="Jeffries C.D."/>
            <person name="Detter J.C."/>
            <person name="Brambilla E."/>
            <person name="Kannan K.P."/>
            <person name="Djao O.D."/>
            <person name="Rohde M."/>
            <person name="Pukall R."/>
            <person name="Spring S."/>
            <person name="Goker M."/>
            <person name="Sikorski J."/>
            <person name="Woyke T."/>
            <person name="Bristow J."/>
            <person name="Eisen J.A."/>
            <person name="Markowitz V."/>
            <person name="Hugenholtz P."/>
            <person name="Kyrpides N.C."/>
            <person name="Klenk H.P."/>
        </authorList>
    </citation>
    <scope>NUCLEOTIDE SEQUENCE [LARGE SCALE GENOMIC DNA]</scope>
    <source>
        <strain evidence="4">ATCC 33891 / DSM 2032 / 1pr3</strain>
    </source>
</reference>
<accession>A0A7U3YJX7</accession>
<organism evidence="3 4">
    <name type="scientific">Desulfobulbus propionicus (strain ATCC 33891 / DSM 2032 / VKM B-1956 / 1pr3)</name>
    <dbReference type="NCBI Taxonomy" id="577650"/>
    <lineage>
        <taxon>Bacteria</taxon>
        <taxon>Pseudomonadati</taxon>
        <taxon>Thermodesulfobacteriota</taxon>
        <taxon>Desulfobulbia</taxon>
        <taxon>Desulfobulbales</taxon>
        <taxon>Desulfobulbaceae</taxon>
        <taxon>Desulfobulbus</taxon>
    </lineage>
</organism>
<dbReference type="InterPro" id="IPR005546">
    <property type="entry name" value="Autotransporte_beta"/>
</dbReference>
<evidence type="ECO:0000259" key="2">
    <source>
        <dbReference type="PROSITE" id="PS51208"/>
    </source>
</evidence>
<dbReference type="SUPFAM" id="SSF51126">
    <property type="entry name" value="Pectin lyase-like"/>
    <property type="match status" value="1"/>
</dbReference>
<dbReference type="EMBL" id="CP002364">
    <property type="protein sequence ID" value="ADW16760.1"/>
    <property type="molecule type" value="Genomic_DNA"/>
</dbReference>
<dbReference type="PROSITE" id="PS00139">
    <property type="entry name" value="THIOL_PROTEASE_CYS"/>
    <property type="match status" value="1"/>
</dbReference>
<dbReference type="Proteomes" id="UP000006365">
    <property type="component" value="Chromosome"/>
</dbReference>
<dbReference type="Pfam" id="PF00112">
    <property type="entry name" value="Peptidase_C1"/>
    <property type="match status" value="1"/>
</dbReference>
<gene>
    <name evidence="3" type="ordered locus">Despr_0584</name>
</gene>